<keyword evidence="3" id="KW-0238">DNA-binding</keyword>
<dbReference type="PROSITE" id="PS50931">
    <property type="entry name" value="HTH_LYSR"/>
    <property type="match status" value="1"/>
</dbReference>
<proteinExistence type="inferred from homology"/>
<dbReference type="InterPro" id="IPR000847">
    <property type="entry name" value="LysR_HTH_N"/>
</dbReference>
<accession>A0ABY5HK25</accession>
<dbReference type="Gene3D" id="1.10.10.10">
    <property type="entry name" value="Winged helix-like DNA-binding domain superfamily/Winged helix DNA-binding domain"/>
    <property type="match status" value="1"/>
</dbReference>
<gene>
    <name evidence="6" type="ORF">KDW95_03370</name>
</gene>
<reference evidence="6" key="1">
    <citation type="submission" date="2021-04" db="EMBL/GenBank/DDBJ databases">
        <title>Oceanospirillales bacteria with DddD are important DMSP degraders in coastal seawater.</title>
        <authorList>
            <person name="Liu J."/>
        </authorList>
    </citation>
    <scope>NUCLEOTIDE SEQUENCE</scope>
    <source>
        <strain evidence="6">D13-1</strain>
    </source>
</reference>
<dbReference type="Proteomes" id="UP001058461">
    <property type="component" value="Chromosome"/>
</dbReference>
<dbReference type="Pfam" id="PF00126">
    <property type="entry name" value="HTH_1"/>
    <property type="match status" value="1"/>
</dbReference>
<evidence type="ECO:0000256" key="1">
    <source>
        <dbReference type="ARBA" id="ARBA00009437"/>
    </source>
</evidence>
<comment type="similarity">
    <text evidence="1">Belongs to the LysR transcriptional regulatory family.</text>
</comment>
<dbReference type="InterPro" id="IPR005119">
    <property type="entry name" value="LysR_subst-bd"/>
</dbReference>
<keyword evidence="4" id="KW-0804">Transcription</keyword>
<evidence type="ECO:0000259" key="5">
    <source>
        <dbReference type="PROSITE" id="PS50931"/>
    </source>
</evidence>
<evidence type="ECO:0000256" key="2">
    <source>
        <dbReference type="ARBA" id="ARBA00023015"/>
    </source>
</evidence>
<evidence type="ECO:0000256" key="4">
    <source>
        <dbReference type="ARBA" id="ARBA00023163"/>
    </source>
</evidence>
<keyword evidence="7" id="KW-1185">Reference proteome</keyword>
<dbReference type="PANTHER" id="PTHR30126">
    <property type="entry name" value="HTH-TYPE TRANSCRIPTIONAL REGULATOR"/>
    <property type="match status" value="1"/>
</dbReference>
<organism evidence="6 7">
    <name type="scientific">Marinobacterium rhizophilum</name>
    <dbReference type="NCBI Taxonomy" id="420402"/>
    <lineage>
        <taxon>Bacteria</taxon>
        <taxon>Pseudomonadati</taxon>
        <taxon>Pseudomonadota</taxon>
        <taxon>Gammaproteobacteria</taxon>
        <taxon>Oceanospirillales</taxon>
        <taxon>Oceanospirillaceae</taxon>
        <taxon>Marinobacterium</taxon>
    </lineage>
</organism>
<dbReference type="PANTHER" id="PTHR30126:SF91">
    <property type="entry name" value="LYSR FAMILY TRANSCRIPTIONAL REGULATOR"/>
    <property type="match status" value="1"/>
</dbReference>
<dbReference type="InterPro" id="IPR036388">
    <property type="entry name" value="WH-like_DNA-bd_sf"/>
</dbReference>
<dbReference type="Gene3D" id="3.40.190.290">
    <property type="match status" value="1"/>
</dbReference>
<dbReference type="RefSeq" id="WP_255854855.1">
    <property type="nucleotide sequence ID" value="NZ_CP073347.1"/>
</dbReference>
<evidence type="ECO:0000313" key="7">
    <source>
        <dbReference type="Proteomes" id="UP001058461"/>
    </source>
</evidence>
<dbReference type="SUPFAM" id="SSF46785">
    <property type="entry name" value="Winged helix' DNA-binding domain"/>
    <property type="match status" value="1"/>
</dbReference>
<keyword evidence="2" id="KW-0805">Transcription regulation</keyword>
<protein>
    <submittedName>
        <fullName evidence="6">LysR family transcriptional regulator</fullName>
    </submittedName>
</protein>
<dbReference type="Pfam" id="PF03466">
    <property type="entry name" value="LysR_substrate"/>
    <property type="match status" value="1"/>
</dbReference>
<dbReference type="CDD" id="cd05466">
    <property type="entry name" value="PBP2_LTTR_substrate"/>
    <property type="match status" value="1"/>
</dbReference>
<evidence type="ECO:0000256" key="3">
    <source>
        <dbReference type="ARBA" id="ARBA00023125"/>
    </source>
</evidence>
<dbReference type="InterPro" id="IPR036390">
    <property type="entry name" value="WH_DNA-bd_sf"/>
</dbReference>
<sequence length="302" mass="32673">MGFSIEQLQAFVAAAEQGSFSAAARHLRKAQSVVSVAVNHLEIDCGVALFDRSARSPVLTPAGQALLADAQAILHRCDEMRSSAAALNQGLESRLALAVDAAIPLESLVQTLRGFEQTFPHLELELLNPTSSDVAQLVSTGRVDLGVMFEQEFYPRGFHFKGIGHVEVLALAGPSHPLAALDSVGLADLEQYRQLMATTRAMHFSRQPELKGGRSWRVESQYGILALLREGFGWAYLPRHFVQDALERQEVKQLALGFQQVNIQTGIDLIWSRDKAPGPAGRWLIDSLSSAAASAAPGSTHG</sequence>
<feature type="domain" description="HTH lysR-type" evidence="5">
    <location>
        <begin position="3"/>
        <end position="60"/>
    </location>
</feature>
<name>A0ABY5HK25_9GAMM</name>
<dbReference type="EMBL" id="CP073347">
    <property type="protein sequence ID" value="UTW12733.1"/>
    <property type="molecule type" value="Genomic_DNA"/>
</dbReference>
<dbReference type="SUPFAM" id="SSF53850">
    <property type="entry name" value="Periplasmic binding protein-like II"/>
    <property type="match status" value="1"/>
</dbReference>
<evidence type="ECO:0000313" key="6">
    <source>
        <dbReference type="EMBL" id="UTW12733.1"/>
    </source>
</evidence>